<dbReference type="GO" id="GO:0016757">
    <property type="term" value="F:glycosyltransferase activity"/>
    <property type="evidence" value="ECO:0007669"/>
    <property type="project" value="UniProtKB-KW"/>
</dbReference>
<keyword evidence="2" id="KW-0808">Transferase</keyword>
<protein>
    <submittedName>
        <fullName evidence="2">Glycosyltransferase, group 2 family protein</fullName>
        <ecNumber evidence="2">2.4.-.-</ecNumber>
    </submittedName>
</protein>
<dbReference type="CDD" id="cd04179">
    <property type="entry name" value="DPM_DPG-synthase_like"/>
    <property type="match status" value="1"/>
</dbReference>
<dbReference type="eggNOG" id="COG0463">
    <property type="taxonomic scope" value="Bacteria"/>
</dbReference>
<organism evidence="2 3">
    <name type="scientific">Anaerobutyricum hallii DSM 3353</name>
    <dbReference type="NCBI Taxonomy" id="411469"/>
    <lineage>
        <taxon>Bacteria</taxon>
        <taxon>Bacillati</taxon>
        <taxon>Bacillota</taxon>
        <taxon>Clostridia</taxon>
        <taxon>Lachnospirales</taxon>
        <taxon>Lachnospiraceae</taxon>
        <taxon>Anaerobutyricum</taxon>
    </lineage>
</organism>
<dbReference type="Gene3D" id="3.90.550.10">
    <property type="entry name" value="Spore Coat Polysaccharide Biosynthesis Protein SpsA, Chain A"/>
    <property type="match status" value="1"/>
</dbReference>
<accession>C0EXL7</accession>
<evidence type="ECO:0000259" key="1">
    <source>
        <dbReference type="Pfam" id="PF00535"/>
    </source>
</evidence>
<feature type="domain" description="Glycosyltransferase 2-like" evidence="1">
    <location>
        <begin position="12"/>
        <end position="166"/>
    </location>
</feature>
<dbReference type="SUPFAM" id="SSF53448">
    <property type="entry name" value="Nucleotide-diphospho-sugar transferases"/>
    <property type="match status" value="1"/>
</dbReference>
<dbReference type="InterPro" id="IPR050256">
    <property type="entry name" value="Glycosyltransferase_2"/>
</dbReference>
<keyword evidence="2" id="KW-0328">Glycosyltransferase</keyword>
<dbReference type="PANTHER" id="PTHR48090">
    <property type="entry name" value="UNDECAPRENYL-PHOSPHATE 4-DEOXY-4-FORMAMIDO-L-ARABINOSE TRANSFERASE-RELATED"/>
    <property type="match status" value="1"/>
</dbReference>
<dbReference type="Pfam" id="PF00535">
    <property type="entry name" value="Glycos_transf_2"/>
    <property type="match status" value="1"/>
</dbReference>
<dbReference type="EMBL" id="ACEP01000095">
    <property type="protein sequence ID" value="EEG35984.1"/>
    <property type="molecule type" value="Genomic_DNA"/>
</dbReference>
<sequence>MKKGDNMDKIAVLIPCYNESKTIEKVIKDFKEVLPDATIYVYDNNSTDGTDEIARRNGAIVRYEYQQGKGNVIRRMFRDIDAECYIMTDGDDTYPAVNAPEMVDKVLNRNVDMVVGDRLSSTYFQENKRPFHNFGNSLVRSSINHLFHTDIKDIMTGYRAFSYEFVKTFPVISRGFEIETEMSIHAADKNMFVENVVVDYKDRPEGSESKLNTYSDGFKVLRTIARLFRTYQPMKYFGSIAGVLAVLGGGFSIPVFKDYFVTGLVKRFPTLIVCCFVILTAIVSLFSGAILKTITWKNRQDFEMTRHQARNKKEELLKEAKEAE</sequence>
<evidence type="ECO:0000313" key="2">
    <source>
        <dbReference type="EMBL" id="EEG35984.1"/>
    </source>
</evidence>
<dbReference type="AlphaFoldDB" id="C0EXL7"/>
<comment type="caution">
    <text evidence="2">The sequence shown here is derived from an EMBL/GenBank/DDBJ whole genome shotgun (WGS) entry which is preliminary data.</text>
</comment>
<proteinExistence type="predicted"/>
<evidence type="ECO:0000313" key="3">
    <source>
        <dbReference type="Proteomes" id="UP000003174"/>
    </source>
</evidence>
<dbReference type="InterPro" id="IPR001173">
    <property type="entry name" value="Glyco_trans_2-like"/>
</dbReference>
<dbReference type="PANTHER" id="PTHR48090:SF7">
    <property type="entry name" value="RFBJ PROTEIN"/>
    <property type="match status" value="1"/>
</dbReference>
<name>C0EXL7_9FIRM</name>
<gene>
    <name evidence="2" type="ORF">EUBHAL_02159</name>
</gene>
<reference evidence="2 3" key="2">
    <citation type="submission" date="2009-02" db="EMBL/GenBank/DDBJ databases">
        <title>Draft genome sequence of Eubacterium hallii (DSM 3353).</title>
        <authorList>
            <person name="Sudarsanam P."/>
            <person name="Ley R."/>
            <person name="Guruge J."/>
            <person name="Turnbaugh P.J."/>
            <person name="Mahowald M."/>
            <person name="Liep D."/>
            <person name="Gordon J."/>
        </authorList>
    </citation>
    <scope>NUCLEOTIDE SEQUENCE [LARGE SCALE GENOMIC DNA]</scope>
    <source>
        <strain evidence="2 3">DSM 3353</strain>
    </source>
</reference>
<dbReference type="Proteomes" id="UP000003174">
    <property type="component" value="Unassembled WGS sequence"/>
</dbReference>
<reference evidence="2 3" key="1">
    <citation type="submission" date="2009-01" db="EMBL/GenBank/DDBJ databases">
        <authorList>
            <person name="Fulton L."/>
            <person name="Clifton S."/>
            <person name="Fulton B."/>
            <person name="Xu J."/>
            <person name="Minx P."/>
            <person name="Pepin K.H."/>
            <person name="Johnson M."/>
            <person name="Bhonagiri V."/>
            <person name="Nash W.E."/>
            <person name="Mardis E.R."/>
            <person name="Wilson R.K."/>
        </authorList>
    </citation>
    <scope>NUCLEOTIDE SEQUENCE [LARGE SCALE GENOMIC DNA]</scope>
    <source>
        <strain evidence="2 3">DSM 3353</strain>
    </source>
</reference>
<dbReference type="EC" id="2.4.-.-" evidence="2"/>
<dbReference type="InterPro" id="IPR029044">
    <property type="entry name" value="Nucleotide-diphossugar_trans"/>
</dbReference>